<feature type="region of interest" description="Disordered" evidence="2">
    <location>
        <begin position="71"/>
        <end position="111"/>
    </location>
</feature>
<dbReference type="Gene3D" id="1.10.443.10">
    <property type="entry name" value="Intergrase catalytic core"/>
    <property type="match status" value="1"/>
</dbReference>
<dbReference type="SUPFAM" id="SSF56349">
    <property type="entry name" value="DNA breaking-rejoining enzymes"/>
    <property type="match status" value="1"/>
</dbReference>
<keyword evidence="1" id="KW-0233">DNA recombination</keyword>
<comment type="caution">
    <text evidence="3">The sequence shown here is derived from an EMBL/GenBank/DDBJ whole genome shotgun (WGS) entry which is preliminary data.</text>
</comment>
<dbReference type="Proteomes" id="UP000048984">
    <property type="component" value="Unassembled WGS sequence"/>
</dbReference>
<dbReference type="InterPro" id="IPR011010">
    <property type="entry name" value="DNA_brk_join_enz"/>
</dbReference>
<evidence type="ECO:0000313" key="3">
    <source>
        <dbReference type="EMBL" id="KPL51879.1"/>
    </source>
</evidence>
<reference evidence="3 4" key="2">
    <citation type="submission" date="2015-10" db="EMBL/GenBank/DDBJ databases">
        <title>Draft Genome Sequence of Prosthecomicrobium hirschii ATCC 27832.</title>
        <authorList>
            <person name="Daniel J."/>
            <person name="Givan S.A."/>
            <person name="Brun Y.V."/>
            <person name="Brown P.J."/>
        </authorList>
    </citation>
    <scope>NUCLEOTIDE SEQUENCE [LARGE SCALE GENOMIC DNA]</scope>
    <source>
        <strain evidence="3 4">16</strain>
    </source>
</reference>
<dbReference type="EMBL" id="LJYW01000001">
    <property type="protein sequence ID" value="KPL51879.1"/>
    <property type="molecule type" value="Genomic_DNA"/>
</dbReference>
<dbReference type="RefSeq" id="WP_054358042.1">
    <property type="nucleotide sequence ID" value="NZ_LJYW01000001.1"/>
</dbReference>
<gene>
    <name evidence="3" type="ORF">ABB55_06260</name>
</gene>
<sequence>MVALRIEDLKRLPDGAMLAIVRRAKNDPFGDGREGYVSKRSAALLDAWLAAADIRDGCIFRRILWNGAGPSALPPTPSAASSSIAPSPPDCPPPRPKPSPATPCAPAPPRI</sequence>
<dbReference type="InterPro" id="IPR013762">
    <property type="entry name" value="Integrase-like_cat_sf"/>
</dbReference>
<dbReference type="GO" id="GO:0003677">
    <property type="term" value="F:DNA binding"/>
    <property type="evidence" value="ECO:0007669"/>
    <property type="project" value="InterPro"/>
</dbReference>
<name>A0A0P6VIE8_9HYPH</name>
<evidence type="ECO:0000256" key="2">
    <source>
        <dbReference type="SAM" id="MobiDB-lite"/>
    </source>
</evidence>
<dbReference type="GO" id="GO:0006310">
    <property type="term" value="P:DNA recombination"/>
    <property type="evidence" value="ECO:0007669"/>
    <property type="project" value="UniProtKB-KW"/>
</dbReference>
<proteinExistence type="predicted"/>
<feature type="compositionally biased region" description="Pro residues" evidence="2">
    <location>
        <begin position="86"/>
        <end position="111"/>
    </location>
</feature>
<accession>A0A0P6VIE8</accession>
<protein>
    <submittedName>
        <fullName evidence="3">Uncharacterized protein</fullName>
    </submittedName>
</protein>
<evidence type="ECO:0000256" key="1">
    <source>
        <dbReference type="ARBA" id="ARBA00023172"/>
    </source>
</evidence>
<organism evidence="3 4">
    <name type="scientific">Prosthecodimorpha hirschii</name>
    <dbReference type="NCBI Taxonomy" id="665126"/>
    <lineage>
        <taxon>Bacteria</taxon>
        <taxon>Pseudomonadati</taxon>
        <taxon>Pseudomonadota</taxon>
        <taxon>Alphaproteobacteria</taxon>
        <taxon>Hyphomicrobiales</taxon>
        <taxon>Ancalomicrobiaceae</taxon>
        <taxon>Prosthecodimorpha</taxon>
    </lineage>
</organism>
<evidence type="ECO:0000313" key="4">
    <source>
        <dbReference type="Proteomes" id="UP000048984"/>
    </source>
</evidence>
<keyword evidence="4" id="KW-1185">Reference proteome</keyword>
<reference evidence="3 4" key="1">
    <citation type="submission" date="2015-09" db="EMBL/GenBank/DDBJ databases">
        <authorList>
            <person name="Jackson K.R."/>
            <person name="Lunt B.L."/>
            <person name="Fisher J.N.B."/>
            <person name="Gardner A.V."/>
            <person name="Bailey M.E."/>
            <person name="Deus L.M."/>
            <person name="Earl A.S."/>
            <person name="Gibby P.D."/>
            <person name="Hartmann K.A."/>
            <person name="Liu J.E."/>
            <person name="Manci A.M."/>
            <person name="Nielsen D.A."/>
            <person name="Solomon M.B."/>
            <person name="Breakwell D.P."/>
            <person name="Burnett S.H."/>
            <person name="Grose J.H."/>
        </authorList>
    </citation>
    <scope>NUCLEOTIDE SEQUENCE [LARGE SCALE GENOMIC DNA]</scope>
    <source>
        <strain evidence="3 4">16</strain>
    </source>
</reference>
<dbReference type="GO" id="GO:0015074">
    <property type="term" value="P:DNA integration"/>
    <property type="evidence" value="ECO:0007669"/>
    <property type="project" value="InterPro"/>
</dbReference>
<dbReference type="AlphaFoldDB" id="A0A0P6VIE8"/>